<reference evidence="3 4" key="1">
    <citation type="submission" date="2017-03" db="EMBL/GenBank/DDBJ databases">
        <title>Draft genime sequence of the acidophilic sulfur-oxidizing bacterium Acidithiobacillus sp. SH, isolated from seawater.</title>
        <authorList>
            <person name="Sharmin S."/>
            <person name="Tokuhisa M."/>
            <person name="Kanao T."/>
            <person name="Kamimura K."/>
        </authorList>
    </citation>
    <scope>NUCLEOTIDE SEQUENCE [LARGE SCALE GENOMIC DNA]</scope>
    <source>
        <strain evidence="3 4">SH</strain>
    </source>
</reference>
<organism evidence="3 4">
    <name type="scientific">Acidithiobacillus marinus</name>
    <dbReference type="NCBI Taxonomy" id="187490"/>
    <lineage>
        <taxon>Bacteria</taxon>
        <taxon>Pseudomonadati</taxon>
        <taxon>Pseudomonadota</taxon>
        <taxon>Acidithiobacillia</taxon>
        <taxon>Acidithiobacillales</taxon>
        <taxon>Acidithiobacillaceae</taxon>
        <taxon>Acidithiobacillus</taxon>
    </lineage>
</organism>
<evidence type="ECO:0000313" key="3">
    <source>
        <dbReference type="EMBL" id="PKY10861.1"/>
    </source>
</evidence>
<accession>A0A2I1DLW5</accession>
<gene>
    <name evidence="3" type="ORF">B1757_07885</name>
</gene>
<dbReference type="Gene3D" id="3.90.1070.10">
    <property type="match status" value="1"/>
</dbReference>
<dbReference type="SFLD" id="SFLDG01141">
    <property type="entry name" value="C2.B.1:_Sucrose_Phosphatase_Li"/>
    <property type="match status" value="1"/>
</dbReference>
<dbReference type="Proteomes" id="UP000234329">
    <property type="component" value="Unassembled WGS sequence"/>
</dbReference>
<dbReference type="EMBL" id="MXAV01000033">
    <property type="protein sequence ID" value="PKY10861.1"/>
    <property type="molecule type" value="Genomic_DNA"/>
</dbReference>
<dbReference type="InterPro" id="IPR051518">
    <property type="entry name" value="Sucrose_Phosphatase"/>
</dbReference>
<sequence>MHKPDAEIQPLLLCCDLDRTLIPNGSQAESPEARPRFRQLCSHPAVHLAMVTGRHLDLIHEAIKHWQLPTPNFIIGDVGTSIYTFAEGEWQPWTHWAAEIGPDWGGMTHGDIAEELADIPAITLQPTAQQGVFKVSYQVGLDADREALETELQHRLWGIGVNARLIWSVDELANARLLDILPNSASKLHAVEFLGQQYSYPTERTVFAGDSGNDLEVLGSHIHAILVANAHPEVQEEALRLATASDLPDALYIAKGGFLSMNGYYAAGVLEGLAHYIPETAGWMALSD</sequence>
<dbReference type="PANTHER" id="PTHR46521:SF4">
    <property type="entry name" value="SUCROSE-PHOSPHATASE 2-RELATED"/>
    <property type="match status" value="1"/>
</dbReference>
<dbReference type="InParanoid" id="A0A2I1DLW5"/>
<protein>
    <submittedName>
        <fullName evidence="3">Haloacid dehalogenase</fullName>
    </submittedName>
</protein>
<dbReference type="OrthoDB" id="9815690at2"/>
<name>A0A2I1DLW5_9PROT</name>
<dbReference type="AlphaFoldDB" id="A0A2I1DLW5"/>
<dbReference type="SUPFAM" id="SSF56784">
    <property type="entry name" value="HAD-like"/>
    <property type="match status" value="1"/>
</dbReference>
<dbReference type="InterPro" id="IPR023214">
    <property type="entry name" value="HAD_sf"/>
</dbReference>
<dbReference type="NCBIfam" id="TIGR01484">
    <property type="entry name" value="HAD-SF-IIB"/>
    <property type="match status" value="1"/>
</dbReference>
<dbReference type="PANTHER" id="PTHR46521">
    <property type="entry name" value="SUCROSE-PHOSPHATASE 2-RELATED"/>
    <property type="match status" value="1"/>
</dbReference>
<dbReference type="InterPro" id="IPR036412">
    <property type="entry name" value="HAD-like_sf"/>
</dbReference>
<dbReference type="Pfam" id="PF05116">
    <property type="entry name" value="S6PP"/>
    <property type="match status" value="1"/>
</dbReference>
<dbReference type="InterPro" id="IPR006380">
    <property type="entry name" value="SPP-like_dom"/>
</dbReference>
<evidence type="ECO:0000259" key="2">
    <source>
        <dbReference type="Pfam" id="PF05116"/>
    </source>
</evidence>
<feature type="domain" description="Sucrose phosphatase-like" evidence="2">
    <location>
        <begin position="10"/>
        <end position="276"/>
    </location>
</feature>
<dbReference type="SFLD" id="SFLDS00003">
    <property type="entry name" value="Haloacid_Dehalogenase"/>
    <property type="match status" value="1"/>
</dbReference>
<proteinExistence type="predicted"/>
<dbReference type="RefSeq" id="WP_101537793.1">
    <property type="nucleotide sequence ID" value="NZ_MXAV01000033.1"/>
</dbReference>
<keyword evidence="4" id="KW-1185">Reference proteome</keyword>
<dbReference type="GO" id="GO:0016791">
    <property type="term" value="F:phosphatase activity"/>
    <property type="evidence" value="ECO:0007669"/>
    <property type="project" value="UniProtKB-ARBA"/>
</dbReference>
<dbReference type="SFLD" id="SFLDG01140">
    <property type="entry name" value="C2.B:_Phosphomannomutase_and_P"/>
    <property type="match status" value="1"/>
</dbReference>
<dbReference type="InterPro" id="IPR006379">
    <property type="entry name" value="HAD-SF_hydro_IIB"/>
</dbReference>
<evidence type="ECO:0000313" key="4">
    <source>
        <dbReference type="Proteomes" id="UP000234329"/>
    </source>
</evidence>
<keyword evidence="1" id="KW-0378">Hydrolase</keyword>
<comment type="caution">
    <text evidence="3">The sequence shown here is derived from an EMBL/GenBank/DDBJ whole genome shotgun (WGS) entry which is preliminary data.</text>
</comment>
<evidence type="ECO:0000256" key="1">
    <source>
        <dbReference type="ARBA" id="ARBA00022801"/>
    </source>
</evidence>
<dbReference type="Gene3D" id="3.40.50.1000">
    <property type="entry name" value="HAD superfamily/HAD-like"/>
    <property type="match status" value="1"/>
</dbReference>